<gene>
    <name evidence="1" type="ORF">LCGC14_2251760</name>
</gene>
<protein>
    <recommendedName>
        <fullName evidence="2">Methyltransferase type 11 domain-containing protein</fullName>
    </recommendedName>
</protein>
<reference evidence="1" key="1">
    <citation type="journal article" date="2015" name="Nature">
        <title>Complex archaea that bridge the gap between prokaryotes and eukaryotes.</title>
        <authorList>
            <person name="Spang A."/>
            <person name="Saw J.H."/>
            <person name="Jorgensen S.L."/>
            <person name="Zaremba-Niedzwiedzka K."/>
            <person name="Martijn J."/>
            <person name="Lind A.E."/>
            <person name="van Eijk R."/>
            <person name="Schleper C."/>
            <person name="Guy L."/>
            <person name="Ettema T.J."/>
        </authorList>
    </citation>
    <scope>NUCLEOTIDE SEQUENCE</scope>
</reference>
<dbReference type="AlphaFoldDB" id="A0A0F9D2R7"/>
<organism evidence="1">
    <name type="scientific">marine sediment metagenome</name>
    <dbReference type="NCBI Taxonomy" id="412755"/>
    <lineage>
        <taxon>unclassified sequences</taxon>
        <taxon>metagenomes</taxon>
        <taxon>ecological metagenomes</taxon>
    </lineage>
</organism>
<dbReference type="InterPro" id="IPR029063">
    <property type="entry name" value="SAM-dependent_MTases_sf"/>
</dbReference>
<comment type="caution">
    <text evidence="1">The sequence shown here is derived from an EMBL/GenBank/DDBJ whole genome shotgun (WGS) entry which is preliminary data.</text>
</comment>
<proteinExistence type="predicted"/>
<evidence type="ECO:0000313" key="1">
    <source>
        <dbReference type="EMBL" id="KKL55804.1"/>
    </source>
</evidence>
<dbReference type="EMBL" id="LAZR01030709">
    <property type="protein sequence ID" value="KKL55804.1"/>
    <property type="molecule type" value="Genomic_DNA"/>
</dbReference>
<accession>A0A0F9D2R7</accession>
<sequence length="189" mass="21984">MKEFNKNVNITPYSIGNTKEVDLTRNIYKKMMEDLNEYMKVQEGHTINVLDCFARESFVNELQLDWMTYKSTDPMASYLRDNTNYVIDYPGSPNQILAKDNEFAIIFTVGNKSFFGETHEFLMQVERLLQPGGLLIVAVSKYLFYKELNQILVATRPGFEYVRAVEVGYQITESGTDSSKFFTFYRYKG</sequence>
<name>A0A0F9D2R7_9ZZZZ</name>
<dbReference type="SUPFAM" id="SSF53335">
    <property type="entry name" value="S-adenosyl-L-methionine-dependent methyltransferases"/>
    <property type="match status" value="1"/>
</dbReference>
<evidence type="ECO:0008006" key="2">
    <source>
        <dbReference type="Google" id="ProtNLM"/>
    </source>
</evidence>